<proteinExistence type="predicted"/>
<gene>
    <name evidence="1" type="ORF">AWN73_05815</name>
</gene>
<organism evidence="1 2">
    <name type="scientific">Clostridium butyricum</name>
    <dbReference type="NCBI Taxonomy" id="1492"/>
    <lineage>
        <taxon>Bacteria</taxon>
        <taxon>Bacillati</taxon>
        <taxon>Bacillota</taxon>
        <taxon>Clostridia</taxon>
        <taxon>Eubacteriales</taxon>
        <taxon>Clostridiaceae</taxon>
        <taxon>Clostridium</taxon>
    </lineage>
</organism>
<comment type="caution">
    <text evidence="1">The sequence shown here is derived from an EMBL/GenBank/DDBJ whole genome shotgun (WGS) entry which is preliminary data.</text>
</comment>
<sequence>MCSKFILKNKDRKVGILDLDNKTFILDKDYTGYLPWPLYTADKDRNYIPTPEDIYKFCAERVVQEDNQALPDILDKLNWSNLSVVELCKITHGMQYTDFLWFVPIEHDDDWKFDNKHIRGKYYTGKVNI</sequence>
<dbReference type="EMBL" id="LRDH01000162">
    <property type="protein sequence ID" value="PPV12052.1"/>
    <property type="molecule type" value="Genomic_DNA"/>
</dbReference>
<evidence type="ECO:0000313" key="2">
    <source>
        <dbReference type="Proteomes" id="UP000238081"/>
    </source>
</evidence>
<dbReference type="Proteomes" id="UP000238081">
    <property type="component" value="Unassembled WGS sequence"/>
</dbReference>
<evidence type="ECO:0000313" key="1">
    <source>
        <dbReference type="EMBL" id="PPV12052.1"/>
    </source>
</evidence>
<reference evidence="1 2" key="1">
    <citation type="submission" date="2016-01" db="EMBL/GenBank/DDBJ databases">
        <title>Characterization of the Clostridium difficile lineages that are prevalent in Hong Kong and China.</title>
        <authorList>
            <person name="Kwok J.S.-L."/>
            <person name="Lam W.-Y."/>
            <person name="Ip M."/>
            <person name="Chan T.-F."/>
            <person name="Hawkey P.M."/>
            <person name="Tsui S.K.-W."/>
        </authorList>
    </citation>
    <scope>NUCLEOTIDE SEQUENCE [LARGE SCALE GENOMIC DNA]</scope>
    <source>
        <strain evidence="1 2">300064</strain>
    </source>
</reference>
<dbReference type="AlphaFoldDB" id="A0A2S7F596"/>
<protein>
    <submittedName>
        <fullName evidence="1">Uncharacterized protein</fullName>
    </submittedName>
</protein>
<dbReference type="RefSeq" id="WP_002581249.1">
    <property type="nucleotide sequence ID" value="NZ_CACRTU010000014.1"/>
</dbReference>
<accession>A0A2S7F596</accession>
<name>A0A2S7F596_CLOBU</name>